<keyword evidence="2" id="KW-1185">Reference proteome</keyword>
<reference evidence="2" key="1">
    <citation type="submission" date="2017-10" db="EMBL/GenBank/DDBJ databases">
        <title>Rapid genome shrinkage in a self-fertile nematode reveals novel sperm competition proteins.</title>
        <authorList>
            <person name="Yin D."/>
            <person name="Schwarz E.M."/>
            <person name="Thomas C.G."/>
            <person name="Felde R.L."/>
            <person name="Korf I.F."/>
            <person name="Cutter A.D."/>
            <person name="Schartner C.M."/>
            <person name="Ralston E.J."/>
            <person name="Meyer B.J."/>
            <person name="Haag E.S."/>
        </authorList>
    </citation>
    <scope>NUCLEOTIDE SEQUENCE [LARGE SCALE GENOMIC DNA]</scope>
    <source>
        <strain evidence="2">JU1422</strain>
    </source>
</reference>
<dbReference type="EMBL" id="PDUG01000003">
    <property type="protein sequence ID" value="PIC41657.1"/>
    <property type="molecule type" value="Genomic_DNA"/>
</dbReference>
<organism evidence="1 2">
    <name type="scientific">Caenorhabditis nigoni</name>
    <dbReference type="NCBI Taxonomy" id="1611254"/>
    <lineage>
        <taxon>Eukaryota</taxon>
        <taxon>Metazoa</taxon>
        <taxon>Ecdysozoa</taxon>
        <taxon>Nematoda</taxon>
        <taxon>Chromadorea</taxon>
        <taxon>Rhabditida</taxon>
        <taxon>Rhabditina</taxon>
        <taxon>Rhabditomorpha</taxon>
        <taxon>Rhabditoidea</taxon>
        <taxon>Rhabditidae</taxon>
        <taxon>Peloderinae</taxon>
        <taxon>Caenorhabditis</taxon>
    </lineage>
</organism>
<proteinExistence type="predicted"/>
<sequence>MTAPMPLIAFHYANCFGWAGRPVELVNHRLMELGKRELIHKQRSGFTGIVQLLEASPYDAFFCDSQNQRMMSVADHYYIRCGRSLVNQTSLRLPVQRLVGRNPR</sequence>
<accession>A0A2G5UQ13</accession>
<evidence type="ECO:0000313" key="1">
    <source>
        <dbReference type="EMBL" id="PIC41657.1"/>
    </source>
</evidence>
<dbReference type="AlphaFoldDB" id="A0A2G5UQ13"/>
<comment type="caution">
    <text evidence="1">The sequence shown here is derived from an EMBL/GenBank/DDBJ whole genome shotgun (WGS) entry which is preliminary data.</text>
</comment>
<dbReference type="Proteomes" id="UP000230233">
    <property type="component" value="Chromosome III"/>
</dbReference>
<protein>
    <submittedName>
        <fullName evidence="1">Uncharacterized protein</fullName>
    </submittedName>
</protein>
<name>A0A2G5UQ13_9PELO</name>
<evidence type="ECO:0000313" key="2">
    <source>
        <dbReference type="Proteomes" id="UP000230233"/>
    </source>
</evidence>
<gene>
    <name evidence="1" type="primary">Cnig_chr_III.g9003</name>
    <name evidence="1" type="ORF">B9Z55_009003</name>
</gene>